<comment type="caution">
    <text evidence="2">The sequence shown here is derived from an EMBL/GenBank/DDBJ whole genome shotgun (WGS) entry which is preliminary data.</text>
</comment>
<evidence type="ECO:0000256" key="1">
    <source>
        <dbReference type="SAM" id="Phobius"/>
    </source>
</evidence>
<keyword evidence="3" id="KW-1185">Reference proteome</keyword>
<gene>
    <name evidence="2" type="ORF">E1269_28195</name>
</gene>
<keyword evidence="1" id="KW-0472">Membrane</keyword>
<keyword evidence="1" id="KW-1133">Transmembrane helix</keyword>
<proteinExistence type="predicted"/>
<dbReference type="InParanoid" id="A0A4R5CFJ3"/>
<dbReference type="RefSeq" id="WP_131900908.1">
    <property type="nucleotide sequence ID" value="NZ_SMKZ01000064.1"/>
</dbReference>
<keyword evidence="1" id="KW-0812">Transmembrane</keyword>
<dbReference type="OrthoDB" id="4566092at2"/>
<dbReference type="Proteomes" id="UP000294739">
    <property type="component" value="Unassembled WGS sequence"/>
</dbReference>
<dbReference type="AlphaFoldDB" id="A0A4R5CFJ3"/>
<accession>A0A4R5CFJ3</accession>
<feature type="transmembrane region" description="Helical" evidence="1">
    <location>
        <begin position="83"/>
        <end position="108"/>
    </location>
</feature>
<protein>
    <submittedName>
        <fullName evidence="2">Uncharacterized protein</fullName>
    </submittedName>
</protein>
<name>A0A4R5CFJ3_9ACTN</name>
<organism evidence="2 3">
    <name type="scientific">Jiangella asiatica</name>
    <dbReference type="NCBI Taxonomy" id="2530372"/>
    <lineage>
        <taxon>Bacteria</taxon>
        <taxon>Bacillati</taxon>
        <taxon>Actinomycetota</taxon>
        <taxon>Actinomycetes</taxon>
        <taxon>Jiangellales</taxon>
        <taxon>Jiangellaceae</taxon>
        <taxon>Jiangella</taxon>
    </lineage>
</organism>
<feature type="transmembrane region" description="Helical" evidence="1">
    <location>
        <begin position="55"/>
        <end position="76"/>
    </location>
</feature>
<sequence>MTTNTVARTASVARVRETPLLRWVLELDGVGTGLNGLAYLVAAGWIGDRLGLPTALLYPAGAFLVLAGAVLVALSTRRVVPVAWLWGVVAINAVWVVDSVVVAAAGWFDLTTAGTVWVLAQAALVAGFAVVETVAIRRVAG</sequence>
<dbReference type="EMBL" id="SMKZ01000064">
    <property type="protein sequence ID" value="TDD98888.1"/>
    <property type="molecule type" value="Genomic_DNA"/>
</dbReference>
<feature type="transmembrane region" description="Helical" evidence="1">
    <location>
        <begin position="114"/>
        <end position="136"/>
    </location>
</feature>
<evidence type="ECO:0000313" key="3">
    <source>
        <dbReference type="Proteomes" id="UP000294739"/>
    </source>
</evidence>
<evidence type="ECO:0000313" key="2">
    <source>
        <dbReference type="EMBL" id="TDD98888.1"/>
    </source>
</evidence>
<reference evidence="2 3" key="1">
    <citation type="submission" date="2019-03" db="EMBL/GenBank/DDBJ databases">
        <title>Draft genome sequences of novel Actinobacteria.</title>
        <authorList>
            <person name="Sahin N."/>
            <person name="Ay H."/>
            <person name="Saygin H."/>
        </authorList>
    </citation>
    <scope>NUCLEOTIDE SEQUENCE [LARGE SCALE GENOMIC DNA]</scope>
    <source>
        <strain evidence="2 3">5K138</strain>
    </source>
</reference>